<reference evidence="2" key="1">
    <citation type="submission" date="2016-10" db="EMBL/GenBank/DDBJ databases">
        <authorList>
            <person name="Varghese N."/>
            <person name="Submissions S."/>
        </authorList>
    </citation>
    <scope>NUCLEOTIDE SEQUENCE [LARGE SCALE GENOMIC DNA]</scope>
    <source>
        <strain evidence="2">UNC178MFTsu3.1</strain>
    </source>
</reference>
<dbReference type="AlphaFoldDB" id="A0A1I2BS72"/>
<accession>A0A1I2BS72</accession>
<evidence type="ECO:0000313" key="2">
    <source>
        <dbReference type="Proteomes" id="UP000199477"/>
    </source>
</evidence>
<keyword evidence="2" id="KW-1185">Reference proteome</keyword>
<dbReference type="EMBL" id="FONH01000003">
    <property type="protein sequence ID" value="SFE58738.1"/>
    <property type="molecule type" value="Genomic_DNA"/>
</dbReference>
<dbReference type="Proteomes" id="UP000199477">
    <property type="component" value="Unassembled WGS sequence"/>
</dbReference>
<dbReference type="RefSeq" id="WP_026636011.1">
    <property type="nucleotide sequence ID" value="NZ_FONH01000003.1"/>
</dbReference>
<gene>
    <name evidence="1" type="ORF">SAMN02799615_01241</name>
</gene>
<evidence type="ECO:0000313" key="1">
    <source>
        <dbReference type="EMBL" id="SFE58738.1"/>
    </source>
</evidence>
<name>A0A1I2BS72_9GAMM</name>
<organism evidence="1 2">
    <name type="scientific">Dyella marensis</name>
    <dbReference type="NCBI Taxonomy" id="500610"/>
    <lineage>
        <taxon>Bacteria</taxon>
        <taxon>Pseudomonadati</taxon>
        <taxon>Pseudomonadota</taxon>
        <taxon>Gammaproteobacteria</taxon>
        <taxon>Lysobacterales</taxon>
        <taxon>Rhodanobacteraceae</taxon>
        <taxon>Dyella</taxon>
    </lineage>
</organism>
<sequence length="102" mass="11558">MSFANIAVIFDLLHAVVSCSPMIATEYDACGRYTTGQIMRGFSVLHQHELTMSELILDETGYRILDYKQQGLIEKGRRIYQVLLQTQVAFDDADTIARRDAV</sequence>
<proteinExistence type="predicted"/>
<protein>
    <submittedName>
        <fullName evidence="1">Uncharacterized protein</fullName>
    </submittedName>
</protein>